<dbReference type="InterPro" id="IPR036908">
    <property type="entry name" value="RlpA-like_sf"/>
</dbReference>
<dbReference type="PANTHER" id="PTHR30124">
    <property type="entry name" value="MEMBRANE-BOUND LYTIC MUREIN TRANSGLYCOSYLASE A"/>
    <property type="match status" value="1"/>
</dbReference>
<keyword evidence="8" id="KW-0326">Glycosidase</keyword>
<proteinExistence type="predicted"/>
<dbReference type="EC" id="4.2.2.n1" evidence="2"/>
<dbReference type="EMBL" id="CP000252">
    <property type="protein sequence ID" value="ABC78297.1"/>
    <property type="molecule type" value="Genomic_DNA"/>
</dbReference>
<dbReference type="Gene3D" id="2.40.240.50">
    <property type="entry name" value="Barwin-like endoglucanases"/>
    <property type="match status" value="1"/>
</dbReference>
<dbReference type="GO" id="GO:0009253">
    <property type="term" value="P:peptidoglycan catabolic process"/>
    <property type="evidence" value="ECO:0007669"/>
    <property type="project" value="TreeGrafter"/>
</dbReference>
<evidence type="ECO:0000313" key="9">
    <source>
        <dbReference type="Proteomes" id="UP000001933"/>
    </source>
</evidence>
<accession>Q2LW39</accession>
<feature type="compositionally biased region" description="Basic and acidic residues" evidence="6">
    <location>
        <begin position="54"/>
        <end position="68"/>
    </location>
</feature>
<dbReference type="PANTHER" id="PTHR30124:SF0">
    <property type="entry name" value="MEMBRANE-BOUND LYTIC MUREIN TRANSGLYCOSYLASE A"/>
    <property type="match status" value="1"/>
</dbReference>
<dbReference type="Proteomes" id="UP000001933">
    <property type="component" value="Chromosome"/>
</dbReference>
<dbReference type="InterPro" id="IPR026044">
    <property type="entry name" value="MltA"/>
</dbReference>
<dbReference type="CDD" id="cd14668">
    <property type="entry name" value="mlta_B"/>
    <property type="match status" value="1"/>
</dbReference>
<dbReference type="CAZy" id="GH102">
    <property type="family name" value="Glycoside Hydrolase Family 102"/>
</dbReference>
<gene>
    <name evidence="8" type="ORF">SYN_02504</name>
</gene>
<dbReference type="OrthoDB" id="9783686at2"/>
<evidence type="ECO:0000256" key="2">
    <source>
        <dbReference type="ARBA" id="ARBA00012587"/>
    </source>
</evidence>
<evidence type="ECO:0000256" key="4">
    <source>
        <dbReference type="ARBA" id="ARBA00023316"/>
    </source>
</evidence>
<evidence type="ECO:0000256" key="1">
    <source>
        <dbReference type="ARBA" id="ARBA00001420"/>
    </source>
</evidence>
<dbReference type="STRING" id="56780.SYN_02504"/>
<dbReference type="CDD" id="cd14485">
    <property type="entry name" value="mltA_like_LT_A"/>
    <property type="match status" value="1"/>
</dbReference>
<dbReference type="InterPro" id="IPR010611">
    <property type="entry name" value="3D_dom"/>
</dbReference>
<organism evidence="8 9">
    <name type="scientific">Syntrophus aciditrophicus (strain SB)</name>
    <dbReference type="NCBI Taxonomy" id="56780"/>
    <lineage>
        <taxon>Bacteria</taxon>
        <taxon>Pseudomonadati</taxon>
        <taxon>Thermodesulfobacteriota</taxon>
        <taxon>Syntrophia</taxon>
        <taxon>Syntrophales</taxon>
        <taxon>Syntrophaceae</taxon>
        <taxon>Syntrophus</taxon>
    </lineage>
</organism>
<protein>
    <recommendedName>
        <fullName evidence="2">peptidoglycan lytic exotransglycosylase</fullName>
        <ecNumber evidence="2">4.2.2.n1</ecNumber>
    </recommendedName>
    <alternativeName>
        <fullName evidence="5">Murein hydrolase A</fullName>
    </alternativeName>
</protein>
<dbReference type="KEGG" id="sat:SYN_02504"/>
<dbReference type="GO" id="GO:0004553">
    <property type="term" value="F:hydrolase activity, hydrolyzing O-glycosyl compounds"/>
    <property type="evidence" value="ECO:0007669"/>
    <property type="project" value="InterPro"/>
</dbReference>
<dbReference type="Gene3D" id="2.40.40.10">
    <property type="entry name" value="RlpA-like domain"/>
    <property type="match status" value="1"/>
</dbReference>
<dbReference type="GO" id="GO:0009254">
    <property type="term" value="P:peptidoglycan turnover"/>
    <property type="evidence" value="ECO:0007669"/>
    <property type="project" value="InterPro"/>
</dbReference>
<dbReference type="SUPFAM" id="SSF50685">
    <property type="entry name" value="Barwin-like endoglucanases"/>
    <property type="match status" value="1"/>
</dbReference>
<keyword evidence="4" id="KW-0961">Cell wall biogenesis/degradation</keyword>
<dbReference type="AlphaFoldDB" id="Q2LW39"/>
<evidence type="ECO:0000256" key="6">
    <source>
        <dbReference type="SAM" id="MobiDB-lite"/>
    </source>
</evidence>
<feature type="domain" description="Lytic transglycosylase MltA" evidence="7">
    <location>
        <begin position="190"/>
        <end position="337"/>
    </location>
</feature>
<dbReference type="eggNOG" id="COG2821">
    <property type="taxonomic scope" value="Bacteria"/>
</dbReference>
<keyword evidence="8" id="KW-0378">Hydrolase</keyword>
<keyword evidence="9" id="KW-1185">Reference proteome</keyword>
<comment type="catalytic activity">
    <reaction evidence="1">
        <text>Exolytic cleavage of the (1-&gt;4)-beta-glycosidic linkage between N-acetylmuramic acid (MurNAc) and N-acetylglucosamine (GlcNAc) residues in peptidoglycan, from either the reducing or the non-reducing ends of the peptidoglycan chains, with concomitant formation of a 1,6-anhydrobond in the MurNAc residue.</text>
        <dbReference type="EC" id="4.2.2.n1"/>
    </reaction>
</comment>
<dbReference type="GO" id="GO:0071555">
    <property type="term" value="P:cell wall organization"/>
    <property type="evidence" value="ECO:0007669"/>
    <property type="project" value="UniProtKB-KW"/>
</dbReference>
<sequence>MKAKIFLTIALVLVIFSVGCQKPRILALPHEPQKQAPSKQPPLEPQEQISPKELPPEPRKEISSRDLPAEPQKLNYSKQLPPGELSLRKITDPADIPDFTGACEDLSNLEAAINNSLNYLSKPSSRQFFPYGDIQHKQAEDSLKAFAGLIASGYRGAQLNALIREQFDVYTSVGCDDLGTVLFTGYYTPTFEGSTDPAGRFKYPLYSQPDDLVKSPDGVTLGRRTVNGIVPYPQRAEIESSGMLKGREIMWLDDPFEAYIAHVQGSARIRQPDGSFVGIGYAANNGHVYVSVAQKLVDDGKISRDQMNLSSMIAYFKAHPEKVAEYTGINPRFVFFRITDGIPRGSINEPVTALRTIATDKSIYPRACLAFISTILPRANGNVVAQEPYQGFALDQDTGGAIRAPGRCDIYMGQGDTAGRLAGQTYKEGRLYYLFIKPEYQGAVSDEPPAAE</sequence>
<dbReference type="InParanoid" id="Q2LW39"/>
<dbReference type="SMART" id="SM00925">
    <property type="entry name" value="MltA"/>
    <property type="match status" value="1"/>
</dbReference>
<evidence type="ECO:0000256" key="3">
    <source>
        <dbReference type="ARBA" id="ARBA00023239"/>
    </source>
</evidence>
<keyword evidence="3" id="KW-0456">Lyase</keyword>
<dbReference type="HOGENOM" id="CLU_037751_1_0_7"/>
<dbReference type="PIRSF" id="PIRSF019422">
    <property type="entry name" value="MltA"/>
    <property type="match status" value="1"/>
</dbReference>
<evidence type="ECO:0000313" key="8">
    <source>
        <dbReference type="EMBL" id="ABC78297.1"/>
    </source>
</evidence>
<evidence type="ECO:0000256" key="5">
    <source>
        <dbReference type="ARBA" id="ARBA00030918"/>
    </source>
</evidence>
<dbReference type="GO" id="GO:0008933">
    <property type="term" value="F:peptidoglycan lytic transglycosylase activity"/>
    <property type="evidence" value="ECO:0007669"/>
    <property type="project" value="TreeGrafter"/>
</dbReference>
<dbReference type="FunCoup" id="Q2LW39">
    <property type="interactions" value="85"/>
</dbReference>
<dbReference type="Pfam" id="PF06725">
    <property type="entry name" value="3D"/>
    <property type="match status" value="1"/>
</dbReference>
<name>Q2LW39_SYNAS</name>
<dbReference type="InterPro" id="IPR005300">
    <property type="entry name" value="MltA_B"/>
</dbReference>
<dbReference type="Pfam" id="PF03562">
    <property type="entry name" value="MltA"/>
    <property type="match status" value="1"/>
</dbReference>
<feature type="region of interest" description="Disordered" evidence="6">
    <location>
        <begin position="31"/>
        <end position="80"/>
    </location>
</feature>
<dbReference type="GO" id="GO:0019867">
    <property type="term" value="C:outer membrane"/>
    <property type="evidence" value="ECO:0007669"/>
    <property type="project" value="InterPro"/>
</dbReference>
<reference evidence="8 9" key="1">
    <citation type="journal article" date="2007" name="Proc. Natl. Acad. Sci. U.S.A.">
        <title>The genome of Syntrophus aciditrophicus: life at the thermodynamic limit of microbial growth.</title>
        <authorList>
            <person name="McInerney M.J."/>
            <person name="Rohlin L."/>
            <person name="Mouttaki H."/>
            <person name="Kim U."/>
            <person name="Krupp R.S."/>
            <person name="Rios-Hernandez L."/>
            <person name="Sieber J."/>
            <person name="Struchtemeyer C.G."/>
            <person name="Bhattacharyya A."/>
            <person name="Campbell J.W."/>
            <person name="Gunsalus R.P."/>
        </authorList>
    </citation>
    <scope>NUCLEOTIDE SEQUENCE [LARGE SCALE GENOMIC DNA]</scope>
    <source>
        <strain evidence="8 9">SB</strain>
    </source>
</reference>
<dbReference type="RefSeq" id="WP_011418316.1">
    <property type="nucleotide sequence ID" value="NC_007759.1"/>
</dbReference>
<evidence type="ECO:0000259" key="7">
    <source>
        <dbReference type="SMART" id="SM00925"/>
    </source>
</evidence>
<dbReference type="PROSITE" id="PS51257">
    <property type="entry name" value="PROKAR_LIPOPROTEIN"/>
    <property type="match status" value="1"/>
</dbReference>